<dbReference type="GO" id="GO:0000155">
    <property type="term" value="F:phosphorelay sensor kinase activity"/>
    <property type="evidence" value="ECO:0007669"/>
    <property type="project" value="InterPro"/>
</dbReference>
<evidence type="ECO:0000256" key="8">
    <source>
        <dbReference type="ARBA" id="ARBA00023012"/>
    </source>
</evidence>
<keyword evidence="12" id="KW-1185">Reference proteome</keyword>
<evidence type="ECO:0000259" key="9">
    <source>
        <dbReference type="Pfam" id="PF02518"/>
    </source>
</evidence>
<evidence type="ECO:0000256" key="1">
    <source>
        <dbReference type="ARBA" id="ARBA00000085"/>
    </source>
</evidence>
<dbReference type="EMBL" id="CP066775">
    <property type="protein sequence ID" value="QQL49277.1"/>
    <property type="molecule type" value="Genomic_DNA"/>
</dbReference>
<keyword evidence="4" id="KW-0808">Transferase</keyword>
<dbReference type="PANTHER" id="PTHR24421:SF10">
    <property type="entry name" value="NITRATE_NITRITE SENSOR PROTEIN NARQ"/>
    <property type="match status" value="1"/>
</dbReference>
<dbReference type="KEGG" id="mgik:GO620_014010"/>
<keyword evidence="6 11" id="KW-0418">Kinase</keyword>
<feature type="domain" description="Histidine kinase/HSP90-like ATPase" evidence="9">
    <location>
        <begin position="170"/>
        <end position="255"/>
    </location>
</feature>
<dbReference type="EC" id="2.7.13.3" evidence="2"/>
<dbReference type="InterPro" id="IPR036890">
    <property type="entry name" value="HATPase_C_sf"/>
</dbReference>
<dbReference type="Proteomes" id="UP000429232">
    <property type="component" value="Chromosome"/>
</dbReference>
<dbReference type="Pfam" id="PF02518">
    <property type="entry name" value="HATPase_c"/>
    <property type="match status" value="1"/>
</dbReference>
<evidence type="ECO:0000256" key="2">
    <source>
        <dbReference type="ARBA" id="ARBA00012438"/>
    </source>
</evidence>
<dbReference type="PANTHER" id="PTHR24421">
    <property type="entry name" value="NITRATE/NITRITE SENSOR PROTEIN NARX-RELATED"/>
    <property type="match status" value="1"/>
</dbReference>
<reference evidence="11 12" key="1">
    <citation type="submission" date="2020-12" db="EMBL/GenBank/DDBJ databases">
        <title>HMF7856_wgs.fasta genome submission.</title>
        <authorList>
            <person name="Kang H."/>
            <person name="Kim H."/>
            <person name="Joh K."/>
        </authorList>
    </citation>
    <scope>NUCLEOTIDE SEQUENCE [LARGE SCALE GENOMIC DNA]</scope>
    <source>
        <strain evidence="11 12">HMF7856</strain>
    </source>
</reference>
<evidence type="ECO:0000313" key="12">
    <source>
        <dbReference type="Proteomes" id="UP000429232"/>
    </source>
</evidence>
<gene>
    <name evidence="11" type="ORF">GO620_014010</name>
</gene>
<comment type="catalytic activity">
    <reaction evidence="1">
        <text>ATP + protein L-histidine = ADP + protein N-phospho-L-histidine.</text>
        <dbReference type="EC" id="2.7.13.3"/>
    </reaction>
</comment>
<dbReference type="CDD" id="cd16917">
    <property type="entry name" value="HATPase_UhpB-NarQ-NarX-like"/>
    <property type="match status" value="1"/>
</dbReference>
<accession>A0A6I4HXP4</accession>
<dbReference type="Gene3D" id="1.20.5.1930">
    <property type="match status" value="1"/>
</dbReference>
<keyword evidence="5" id="KW-0547">Nucleotide-binding</keyword>
<name>A0A6I4HXP4_9SPHI</name>
<evidence type="ECO:0000256" key="7">
    <source>
        <dbReference type="ARBA" id="ARBA00022840"/>
    </source>
</evidence>
<dbReference type="SUPFAM" id="SSF55874">
    <property type="entry name" value="ATPase domain of HSP90 chaperone/DNA topoisomerase II/histidine kinase"/>
    <property type="match status" value="1"/>
</dbReference>
<dbReference type="GO" id="GO:0046983">
    <property type="term" value="F:protein dimerization activity"/>
    <property type="evidence" value="ECO:0007669"/>
    <property type="project" value="InterPro"/>
</dbReference>
<dbReference type="InterPro" id="IPR003594">
    <property type="entry name" value="HATPase_dom"/>
</dbReference>
<protein>
    <recommendedName>
        <fullName evidence="2">histidine kinase</fullName>
        <ecNumber evidence="2">2.7.13.3</ecNumber>
    </recommendedName>
</protein>
<dbReference type="AlphaFoldDB" id="A0A6I4HXP4"/>
<evidence type="ECO:0000256" key="6">
    <source>
        <dbReference type="ARBA" id="ARBA00022777"/>
    </source>
</evidence>
<sequence>MGANGLDIWVLLAVSIGILALFVLFIITILFIYQRKTFEHRRKLTGIEENRKQEILKTQIEVQDETLQYVSREIHDNIGQVLSFVKLSLGIAAKDPSTSEEKIKESRELLSNAISDLRDLSKSMSFDIIKASGLAETIKYETEKINKSGLLLAKFNLTGIPVPIEPKHELVLFRIFQESVNNVLKHANAKNLTVDLTYADDLRLTITDDGDGFYMGIIDQHKGSGLKNMQNRAGLIGANADIVSENGHGCKVTLNYTLQHEPA</sequence>
<proteinExistence type="predicted"/>
<dbReference type="InterPro" id="IPR011712">
    <property type="entry name" value="Sig_transdc_His_kin_sub3_dim/P"/>
</dbReference>
<keyword evidence="7" id="KW-0067">ATP-binding</keyword>
<evidence type="ECO:0000256" key="4">
    <source>
        <dbReference type="ARBA" id="ARBA00022679"/>
    </source>
</evidence>
<keyword evidence="3" id="KW-0597">Phosphoprotein</keyword>
<dbReference type="InterPro" id="IPR050482">
    <property type="entry name" value="Sensor_HK_TwoCompSys"/>
</dbReference>
<dbReference type="GO" id="GO:0005524">
    <property type="term" value="F:ATP binding"/>
    <property type="evidence" value="ECO:0007669"/>
    <property type="project" value="UniProtKB-KW"/>
</dbReference>
<keyword evidence="8" id="KW-0902">Two-component regulatory system</keyword>
<feature type="domain" description="Signal transduction histidine kinase subgroup 3 dimerisation and phosphoacceptor" evidence="10">
    <location>
        <begin position="70"/>
        <end position="123"/>
    </location>
</feature>
<evidence type="ECO:0000256" key="5">
    <source>
        <dbReference type="ARBA" id="ARBA00022741"/>
    </source>
</evidence>
<evidence type="ECO:0000313" key="11">
    <source>
        <dbReference type="EMBL" id="QQL49277.1"/>
    </source>
</evidence>
<evidence type="ECO:0000256" key="3">
    <source>
        <dbReference type="ARBA" id="ARBA00022553"/>
    </source>
</evidence>
<dbReference type="Gene3D" id="3.30.565.10">
    <property type="entry name" value="Histidine kinase-like ATPase, C-terminal domain"/>
    <property type="match status" value="1"/>
</dbReference>
<dbReference type="RefSeq" id="WP_157524395.1">
    <property type="nucleotide sequence ID" value="NZ_CP066775.1"/>
</dbReference>
<dbReference type="GO" id="GO:0016020">
    <property type="term" value="C:membrane"/>
    <property type="evidence" value="ECO:0007669"/>
    <property type="project" value="InterPro"/>
</dbReference>
<organism evidence="11 12">
    <name type="scientific">Mucilaginibacter ginkgonis</name>
    <dbReference type="NCBI Taxonomy" id="2682091"/>
    <lineage>
        <taxon>Bacteria</taxon>
        <taxon>Pseudomonadati</taxon>
        <taxon>Bacteroidota</taxon>
        <taxon>Sphingobacteriia</taxon>
        <taxon>Sphingobacteriales</taxon>
        <taxon>Sphingobacteriaceae</taxon>
        <taxon>Mucilaginibacter</taxon>
    </lineage>
</organism>
<evidence type="ECO:0000259" key="10">
    <source>
        <dbReference type="Pfam" id="PF07730"/>
    </source>
</evidence>
<dbReference type="Pfam" id="PF07730">
    <property type="entry name" value="HisKA_3"/>
    <property type="match status" value="1"/>
</dbReference>